<dbReference type="RefSeq" id="WP_075497457.1">
    <property type="nucleotide sequence ID" value="NZ_CAWRBC010000123.1"/>
</dbReference>
<dbReference type="GO" id="GO:0008097">
    <property type="term" value="F:5S rRNA binding"/>
    <property type="evidence" value="ECO:0007669"/>
    <property type="project" value="InterPro"/>
</dbReference>
<dbReference type="EMBL" id="FPLD01000079">
    <property type="protein sequence ID" value="SGZ06043.1"/>
    <property type="molecule type" value="Genomic_DNA"/>
</dbReference>
<dbReference type="NCBIfam" id="TIGR00731">
    <property type="entry name" value="bL25_bact_ctc"/>
    <property type="match status" value="1"/>
</dbReference>
<dbReference type="Pfam" id="PF01386">
    <property type="entry name" value="Ribosomal_L25p"/>
    <property type="match status" value="1"/>
</dbReference>
<sequence>MSFTFEAQVRSDLGKGASRRLRHANKFPAVIYGKGEEAISIELDHDTVNNAQRNEEFFSSVITLVVDGTEMAVTVKAMQRHAFKPKVQHIDFIRA</sequence>
<keyword evidence="4 5" id="KW-0687">Ribonucleoprotein</keyword>
<reference evidence="7 8" key="1">
    <citation type="submission" date="2016-11" db="EMBL/GenBank/DDBJ databases">
        <authorList>
            <person name="Jaros S."/>
            <person name="Januszkiewicz K."/>
            <person name="Wedrychowicz H."/>
        </authorList>
    </citation>
    <scope>NUCLEOTIDE SEQUENCE [LARGE SCALE GENOMIC DNA]</scope>
    <source>
        <strain evidence="7">NVI 5450</strain>
    </source>
</reference>
<dbReference type="InterPro" id="IPR020930">
    <property type="entry name" value="Ribosomal_uL5_bac-type"/>
</dbReference>
<dbReference type="CDD" id="cd00495">
    <property type="entry name" value="Ribosomal_L25_TL5_CTC"/>
    <property type="match status" value="1"/>
</dbReference>
<evidence type="ECO:0000313" key="7">
    <source>
        <dbReference type="EMBL" id="SGZ06043.1"/>
    </source>
</evidence>
<dbReference type="PANTHER" id="PTHR33284">
    <property type="entry name" value="RIBOSOMAL PROTEIN L25/GLN-TRNA SYNTHETASE, ANTI-CODON-BINDING DOMAIN-CONTAINING PROTEIN"/>
    <property type="match status" value="1"/>
</dbReference>
<keyword evidence="2 5" id="KW-0694">RNA-binding</keyword>
<gene>
    <name evidence="5" type="primary">rplY</name>
    <name evidence="7" type="ORF">NVI5450_2993</name>
</gene>
<evidence type="ECO:0000256" key="1">
    <source>
        <dbReference type="ARBA" id="ARBA00022730"/>
    </source>
</evidence>
<dbReference type="GO" id="GO:0006412">
    <property type="term" value="P:translation"/>
    <property type="evidence" value="ECO:0007669"/>
    <property type="project" value="UniProtKB-UniRule"/>
</dbReference>
<comment type="function">
    <text evidence="5">This is one of the proteins that binds to the 5S RNA in the ribosome where it forms part of the central protuberance.</text>
</comment>
<dbReference type="InterPro" id="IPR029751">
    <property type="entry name" value="Ribosomal_L25_dom"/>
</dbReference>
<dbReference type="OrthoDB" id="9806411at2"/>
<dbReference type="InterPro" id="IPR001021">
    <property type="entry name" value="Ribosomal_bL25_long"/>
</dbReference>
<proteinExistence type="inferred from homology"/>
<dbReference type="NCBIfam" id="NF004612">
    <property type="entry name" value="PRK05943.1"/>
    <property type="match status" value="1"/>
</dbReference>
<evidence type="ECO:0000256" key="5">
    <source>
        <dbReference type="HAMAP-Rule" id="MF_01336"/>
    </source>
</evidence>
<organism evidence="7 8">
    <name type="scientific">Moritella viscosa</name>
    <dbReference type="NCBI Taxonomy" id="80854"/>
    <lineage>
        <taxon>Bacteria</taxon>
        <taxon>Pseudomonadati</taxon>
        <taxon>Pseudomonadota</taxon>
        <taxon>Gammaproteobacteria</taxon>
        <taxon>Alteromonadales</taxon>
        <taxon>Moritellaceae</taxon>
        <taxon>Moritella</taxon>
    </lineage>
</organism>
<evidence type="ECO:0000256" key="4">
    <source>
        <dbReference type="ARBA" id="ARBA00023274"/>
    </source>
</evidence>
<evidence type="ECO:0000259" key="6">
    <source>
        <dbReference type="Pfam" id="PF01386"/>
    </source>
</evidence>
<protein>
    <recommendedName>
        <fullName evidence="5">Large ribosomal subunit protein bL25</fullName>
    </recommendedName>
</protein>
<dbReference type="Gene3D" id="2.40.240.10">
    <property type="entry name" value="Ribosomal Protein L25, Chain P"/>
    <property type="match status" value="1"/>
</dbReference>
<evidence type="ECO:0000256" key="2">
    <source>
        <dbReference type="ARBA" id="ARBA00022884"/>
    </source>
</evidence>
<name>A0A1L0BP41_9GAMM</name>
<comment type="subunit">
    <text evidence="5">Part of the 50S ribosomal subunit; part of the 5S rRNA/L5/L18/L25 subcomplex. Contacts the 5S rRNA. Binds to the 5S rRNA independently of L5 and L18.</text>
</comment>
<dbReference type="FunFam" id="2.40.240.10:FF:000002">
    <property type="entry name" value="50S ribosomal protein L25"/>
    <property type="match status" value="1"/>
</dbReference>
<keyword evidence="1 5" id="KW-0699">rRNA-binding</keyword>
<evidence type="ECO:0000256" key="3">
    <source>
        <dbReference type="ARBA" id="ARBA00022980"/>
    </source>
</evidence>
<evidence type="ECO:0000313" key="8">
    <source>
        <dbReference type="Proteomes" id="UP000183794"/>
    </source>
</evidence>
<dbReference type="Proteomes" id="UP000183794">
    <property type="component" value="Unassembled WGS sequence"/>
</dbReference>
<dbReference type="InterPro" id="IPR020056">
    <property type="entry name" value="Rbsml_bL25/Gln-tRNA_synth_N"/>
</dbReference>
<keyword evidence="3 5" id="KW-0689">Ribosomal protein</keyword>
<feature type="domain" description="Large ribosomal subunit protein bL25 L25" evidence="6">
    <location>
        <begin position="6"/>
        <end position="92"/>
    </location>
</feature>
<accession>A0A1L0BP41</accession>
<dbReference type="AlphaFoldDB" id="A0A1L0BP41"/>
<dbReference type="InterPro" id="IPR011035">
    <property type="entry name" value="Ribosomal_bL25/Gln-tRNA_synth"/>
</dbReference>
<comment type="similarity">
    <text evidence="5">Belongs to the bacterial ribosomal protein bL25 family.</text>
</comment>
<dbReference type="PANTHER" id="PTHR33284:SF1">
    <property type="entry name" value="RIBOSOMAL PROTEIN L25_GLN-TRNA SYNTHETASE, ANTI-CODON-BINDING DOMAIN-CONTAINING PROTEIN"/>
    <property type="match status" value="1"/>
</dbReference>
<dbReference type="SUPFAM" id="SSF50715">
    <property type="entry name" value="Ribosomal protein L25-like"/>
    <property type="match status" value="1"/>
</dbReference>
<dbReference type="InterPro" id="IPR020055">
    <property type="entry name" value="Ribosomal_bL25_short"/>
</dbReference>
<dbReference type="GO" id="GO:0003735">
    <property type="term" value="F:structural constituent of ribosome"/>
    <property type="evidence" value="ECO:0007669"/>
    <property type="project" value="InterPro"/>
</dbReference>
<dbReference type="HAMAP" id="MF_01336">
    <property type="entry name" value="Ribosomal_bL25"/>
    <property type="match status" value="1"/>
</dbReference>
<dbReference type="GO" id="GO:0022625">
    <property type="term" value="C:cytosolic large ribosomal subunit"/>
    <property type="evidence" value="ECO:0007669"/>
    <property type="project" value="TreeGrafter"/>
</dbReference>